<protein>
    <recommendedName>
        <fullName evidence="4">F-box domain-containing protein</fullName>
    </recommendedName>
</protein>
<organism evidence="2 3">
    <name type="scientific">Plectosphaerella plurivora</name>
    <dbReference type="NCBI Taxonomy" id="936078"/>
    <lineage>
        <taxon>Eukaryota</taxon>
        <taxon>Fungi</taxon>
        <taxon>Dikarya</taxon>
        <taxon>Ascomycota</taxon>
        <taxon>Pezizomycotina</taxon>
        <taxon>Sordariomycetes</taxon>
        <taxon>Hypocreomycetidae</taxon>
        <taxon>Glomerellales</taxon>
        <taxon>Plectosphaerellaceae</taxon>
        <taxon>Plectosphaerella</taxon>
    </lineage>
</organism>
<dbReference type="Proteomes" id="UP000770015">
    <property type="component" value="Unassembled WGS sequence"/>
</dbReference>
<name>A0A9P8VGK8_9PEZI</name>
<evidence type="ECO:0000313" key="2">
    <source>
        <dbReference type="EMBL" id="KAH6689566.1"/>
    </source>
</evidence>
<dbReference type="AlphaFoldDB" id="A0A9P8VGK8"/>
<comment type="caution">
    <text evidence="2">The sequence shown here is derived from an EMBL/GenBank/DDBJ whole genome shotgun (WGS) entry which is preliminary data.</text>
</comment>
<evidence type="ECO:0000256" key="1">
    <source>
        <dbReference type="SAM" id="MobiDB-lite"/>
    </source>
</evidence>
<feature type="region of interest" description="Disordered" evidence="1">
    <location>
        <begin position="596"/>
        <end position="633"/>
    </location>
</feature>
<keyword evidence="3" id="KW-1185">Reference proteome</keyword>
<dbReference type="OrthoDB" id="4966at2759"/>
<feature type="compositionally biased region" description="Acidic residues" evidence="1">
    <location>
        <begin position="616"/>
        <end position="633"/>
    </location>
</feature>
<accession>A0A9P8VGK8</accession>
<proteinExistence type="predicted"/>
<feature type="compositionally biased region" description="Acidic residues" evidence="1">
    <location>
        <begin position="596"/>
        <end position="605"/>
    </location>
</feature>
<evidence type="ECO:0008006" key="4">
    <source>
        <dbReference type="Google" id="ProtNLM"/>
    </source>
</evidence>
<evidence type="ECO:0000313" key="3">
    <source>
        <dbReference type="Proteomes" id="UP000770015"/>
    </source>
</evidence>
<dbReference type="CDD" id="cd09917">
    <property type="entry name" value="F-box_SF"/>
    <property type="match status" value="1"/>
</dbReference>
<gene>
    <name evidence="2" type="ORF">F5X68DRAFT_150623</name>
</gene>
<dbReference type="EMBL" id="JAGSXJ010000007">
    <property type="protein sequence ID" value="KAH6689566.1"/>
    <property type="molecule type" value="Genomic_DNA"/>
</dbReference>
<reference evidence="2" key="1">
    <citation type="journal article" date="2021" name="Nat. Commun.">
        <title>Genetic determinants of endophytism in the Arabidopsis root mycobiome.</title>
        <authorList>
            <person name="Mesny F."/>
            <person name="Miyauchi S."/>
            <person name="Thiergart T."/>
            <person name="Pickel B."/>
            <person name="Atanasova L."/>
            <person name="Karlsson M."/>
            <person name="Huettel B."/>
            <person name="Barry K.W."/>
            <person name="Haridas S."/>
            <person name="Chen C."/>
            <person name="Bauer D."/>
            <person name="Andreopoulos W."/>
            <person name="Pangilinan J."/>
            <person name="LaButti K."/>
            <person name="Riley R."/>
            <person name="Lipzen A."/>
            <person name="Clum A."/>
            <person name="Drula E."/>
            <person name="Henrissat B."/>
            <person name="Kohler A."/>
            <person name="Grigoriev I.V."/>
            <person name="Martin F.M."/>
            <person name="Hacquard S."/>
        </authorList>
    </citation>
    <scope>NUCLEOTIDE SEQUENCE</scope>
    <source>
        <strain evidence="2">MPI-SDFR-AT-0117</strain>
    </source>
</reference>
<sequence>MESAPFENVPIAPPGVTLDHFQTYIDETKLILAARYPGAEFSNDMLAAVIKARAQKELEAARAQEAARLRLGYVSSIVVTEEELAGVGIIHDNDAINDSLQNGFDARYWRQAEEMESMEHERVKRLRMSNPFYGVQSSFGNMNVQFKLIDRLSQSVELIVEVCRYLEPRDITTLYSVNKRFHETLDANITSSIRMWVRAYAEESGEIFSFRLYNKMCMPDPTGRTNGFSSLNPNPLDPVQSSVRLVPTLRWYEMVVLRENCVDDIIEVLEKAGHRLPYGMETTLKKMWLLMDVATNKGRRDMLQNQALWTIDDLYHAQMFFTKLSMYFADPIWPESGTNTMSALMLGQHGLWKLWQMLTGKAFKTREECEQLRVRYDYVPTQQQFRSSLFNQHICGVHPTEVGTIHLEGWGRGTGHLLRPDEFISIEATRRGFTVDKHVIYMILWGRLDFPISEDIMLEHVVVNDLDRHYLERVHDAVVQSQANNPFGERPRVSSLQSEAPVDLGDGINFSALPDPDNVPPRIATLEAICASAVLANRQEAPVITPAIQAALDRAADTLHRDVALNDYVYRKLYGPAGVSLNQELMDRGDQAWADYEEDDDDEGWNEYVEWINTPESDDEEEEEDDYEAELFQ</sequence>